<name>A0A316VQG5_9BASI</name>
<feature type="transmembrane region" description="Helical" evidence="8">
    <location>
        <begin position="192"/>
        <end position="212"/>
    </location>
</feature>
<evidence type="ECO:0000256" key="2">
    <source>
        <dbReference type="ARBA" id="ARBA00022692"/>
    </source>
</evidence>
<dbReference type="OrthoDB" id="8048523at2759"/>
<dbReference type="GO" id="GO:0015174">
    <property type="term" value="F:basic amino acid transmembrane transporter activity"/>
    <property type="evidence" value="ECO:0007669"/>
    <property type="project" value="TreeGrafter"/>
</dbReference>
<feature type="transmembrane region" description="Helical" evidence="8">
    <location>
        <begin position="232"/>
        <end position="251"/>
    </location>
</feature>
<dbReference type="Proteomes" id="UP000245771">
    <property type="component" value="Unassembled WGS sequence"/>
</dbReference>
<evidence type="ECO:0000256" key="5">
    <source>
        <dbReference type="ARBA" id="ARBA00038039"/>
    </source>
</evidence>
<dbReference type="InterPro" id="IPR006603">
    <property type="entry name" value="PQ-loop_rpt"/>
</dbReference>
<keyword evidence="3 8" id="KW-1133">Transmembrane helix</keyword>
<dbReference type="GO" id="GO:0000329">
    <property type="term" value="C:fungal-type vacuole membrane"/>
    <property type="evidence" value="ECO:0007669"/>
    <property type="project" value="TreeGrafter"/>
</dbReference>
<dbReference type="Pfam" id="PF04193">
    <property type="entry name" value="PQ-loop"/>
    <property type="match status" value="2"/>
</dbReference>
<dbReference type="InterPro" id="IPR051415">
    <property type="entry name" value="LAAT-1"/>
</dbReference>
<dbReference type="RefSeq" id="XP_025358037.1">
    <property type="nucleotide sequence ID" value="XM_025495848.1"/>
</dbReference>
<organism evidence="9 10">
    <name type="scientific">Meira miltonrushii</name>
    <dbReference type="NCBI Taxonomy" id="1280837"/>
    <lineage>
        <taxon>Eukaryota</taxon>
        <taxon>Fungi</taxon>
        <taxon>Dikarya</taxon>
        <taxon>Basidiomycota</taxon>
        <taxon>Ustilaginomycotina</taxon>
        <taxon>Exobasidiomycetes</taxon>
        <taxon>Exobasidiales</taxon>
        <taxon>Brachybasidiaceae</taxon>
        <taxon>Meira</taxon>
    </lineage>
</organism>
<dbReference type="GeneID" id="37017629"/>
<gene>
    <name evidence="9" type="ORF">FA14DRAFT_108685</name>
</gene>
<comment type="catalytic activity">
    <reaction evidence="6">
        <text>L-histidine(out) + L-arginine(in) = L-histidine(in) + L-arginine(out)</text>
        <dbReference type="Rhea" id="RHEA:71063"/>
        <dbReference type="ChEBI" id="CHEBI:32682"/>
        <dbReference type="ChEBI" id="CHEBI:57595"/>
    </reaction>
</comment>
<feature type="region of interest" description="Disordered" evidence="7">
    <location>
        <begin position="110"/>
        <end position="135"/>
    </location>
</feature>
<evidence type="ECO:0000313" key="10">
    <source>
        <dbReference type="Proteomes" id="UP000245771"/>
    </source>
</evidence>
<keyword evidence="4 8" id="KW-0472">Membrane</keyword>
<evidence type="ECO:0000256" key="3">
    <source>
        <dbReference type="ARBA" id="ARBA00022989"/>
    </source>
</evidence>
<protein>
    <recommendedName>
        <fullName evidence="11">PQ-loop-domain-containing protein</fullName>
    </recommendedName>
</protein>
<dbReference type="PANTHER" id="PTHR16201">
    <property type="entry name" value="SEVEN TRANSMEMBRANE PROTEIN 1-RELATED"/>
    <property type="match status" value="1"/>
</dbReference>
<sequence length="253" mass="28406">RQAISNIAGTASFVVWLFAQSPQLYENYKNSSCEGLSFVFLAQWMAGDATNLIGSVLTQQLPFQIAVATYFCCIDVCILIQYYYYWKRDRRLAKAKEKHARQIRHAYRSQTLESSGQAGDRPNMSQRGTSVQSTRSGMLNSIDSIHTPVESPSLERVIGRISAWTCTILYMTSRLPQIWTNMQRKSVQGLSILLFIAAATGNFLYSISILVNPKAQSPPHTPQEKTAYLMESLPFLLGSGGTLIFDAIIIMQW</sequence>
<evidence type="ECO:0000256" key="6">
    <source>
        <dbReference type="ARBA" id="ARBA00050768"/>
    </source>
</evidence>
<dbReference type="EMBL" id="KZ819602">
    <property type="protein sequence ID" value="PWN37735.1"/>
    <property type="molecule type" value="Genomic_DNA"/>
</dbReference>
<reference evidence="9 10" key="1">
    <citation type="journal article" date="2018" name="Mol. Biol. Evol.">
        <title>Broad Genomic Sampling Reveals a Smut Pathogenic Ancestry of the Fungal Clade Ustilaginomycotina.</title>
        <authorList>
            <person name="Kijpornyongpan T."/>
            <person name="Mondo S.J."/>
            <person name="Barry K."/>
            <person name="Sandor L."/>
            <person name="Lee J."/>
            <person name="Lipzen A."/>
            <person name="Pangilinan J."/>
            <person name="LaButti K."/>
            <person name="Hainaut M."/>
            <person name="Henrissat B."/>
            <person name="Grigoriev I.V."/>
            <person name="Spatafora J.W."/>
            <person name="Aime M.C."/>
        </authorList>
    </citation>
    <scope>NUCLEOTIDE SEQUENCE [LARGE SCALE GENOMIC DNA]</scope>
    <source>
        <strain evidence="9 10">MCA 3882</strain>
    </source>
</reference>
<keyword evidence="2 8" id="KW-0812">Transmembrane</keyword>
<evidence type="ECO:0000256" key="8">
    <source>
        <dbReference type="SAM" id="Phobius"/>
    </source>
</evidence>
<dbReference type="SMART" id="SM00679">
    <property type="entry name" value="CTNS"/>
    <property type="match status" value="2"/>
</dbReference>
<keyword evidence="10" id="KW-1185">Reference proteome</keyword>
<feature type="non-terminal residue" evidence="9">
    <location>
        <position position="1"/>
    </location>
</feature>
<dbReference type="InParanoid" id="A0A316VQG5"/>
<dbReference type="PANTHER" id="PTHR16201:SF34">
    <property type="entry name" value="LYSOSOMAL AMINO ACID TRANSPORTER 1"/>
    <property type="match status" value="1"/>
</dbReference>
<dbReference type="STRING" id="1280837.A0A316VQG5"/>
<dbReference type="GO" id="GO:0034488">
    <property type="term" value="P:basic amino acid transmembrane export from vacuole"/>
    <property type="evidence" value="ECO:0007669"/>
    <property type="project" value="TreeGrafter"/>
</dbReference>
<comment type="subcellular location">
    <subcellularLocation>
        <location evidence="1">Membrane</location>
        <topology evidence="1">Multi-pass membrane protein</topology>
    </subcellularLocation>
</comment>
<comment type="similarity">
    <text evidence="5">Belongs to the laat-1 family.</text>
</comment>
<proteinExistence type="inferred from homology"/>
<feature type="non-terminal residue" evidence="9">
    <location>
        <position position="253"/>
    </location>
</feature>
<evidence type="ECO:0000256" key="4">
    <source>
        <dbReference type="ARBA" id="ARBA00023136"/>
    </source>
</evidence>
<dbReference type="FunFam" id="1.20.1280.290:FF:000009">
    <property type="entry name" value="PQ loop repeat family protein"/>
    <property type="match status" value="1"/>
</dbReference>
<evidence type="ECO:0000256" key="1">
    <source>
        <dbReference type="ARBA" id="ARBA00004141"/>
    </source>
</evidence>
<dbReference type="Gene3D" id="1.20.1280.290">
    <property type="match status" value="2"/>
</dbReference>
<evidence type="ECO:0000256" key="7">
    <source>
        <dbReference type="SAM" id="MobiDB-lite"/>
    </source>
</evidence>
<evidence type="ECO:0008006" key="11">
    <source>
        <dbReference type="Google" id="ProtNLM"/>
    </source>
</evidence>
<dbReference type="AlphaFoldDB" id="A0A316VQG5"/>
<accession>A0A316VQG5</accession>
<feature type="transmembrane region" description="Helical" evidence="8">
    <location>
        <begin position="65"/>
        <end position="86"/>
    </location>
</feature>
<evidence type="ECO:0000313" key="9">
    <source>
        <dbReference type="EMBL" id="PWN37735.1"/>
    </source>
</evidence>